<dbReference type="RefSeq" id="WP_196206189.1">
    <property type="nucleotide sequence ID" value="NZ_JADPUN010000377.1"/>
</dbReference>
<name>A0ABS0H8V4_9ACTN</name>
<evidence type="ECO:0000313" key="2">
    <source>
        <dbReference type="EMBL" id="MBF9134716.1"/>
    </source>
</evidence>
<evidence type="ECO:0000256" key="1">
    <source>
        <dbReference type="SAM" id="SignalP"/>
    </source>
</evidence>
<protein>
    <submittedName>
        <fullName evidence="2">Uncharacterized protein</fullName>
    </submittedName>
</protein>
<organism evidence="2 3">
    <name type="scientific">Plantactinospora alkalitolerans</name>
    <dbReference type="NCBI Taxonomy" id="2789879"/>
    <lineage>
        <taxon>Bacteria</taxon>
        <taxon>Bacillati</taxon>
        <taxon>Actinomycetota</taxon>
        <taxon>Actinomycetes</taxon>
        <taxon>Micromonosporales</taxon>
        <taxon>Micromonosporaceae</taxon>
        <taxon>Plantactinospora</taxon>
    </lineage>
</organism>
<feature type="signal peptide" evidence="1">
    <location>
        <begin position="1"/>
        <end position="26"/>
    </location>
</feature>
<evidence type="ECO:0000313" key="3">
    <source>
        <dbReference type="Proteomes" id="UP000638560"/>
    </source>
</evidence>
<comment type="caution">
    <text evidence="2">The sequence shown here is derived from an EMBL/GenBank/DDBJ whole genome shotgun (WGS) entry which is preliminary data.</text>
</comment>
<reference evidence="2 3" key="1">
    <citation type="submission" date="2020-11" db="EMBL/GenBank/DDBJ databases">
        <title>A novel isolate from a Black sea contaminated sediment with potential to produce alkanes: Plantactinospora alkalitolerans sp. nov.</title>
        <authorList>
            <person name="Carro L."/>
            <person name="Veyisoglu A."/>
            <person name="Guven K."/>
            <person name="Schumann P."/>
            <person name="Klenk H.-P."/>
            <person name="Sahin N."/>
        </authorList>
    </citation>
    <scope>NUCLEOTIDE SEQUENCE [LARGE SCALE GENOMIC DNA]</scope>
    <source>
        <strain evidence="2 3">S1510</strain>
    </source>
</reference>
<sequence length="139" mass="14601">MSSVFWFKLVAVLDLAEHAVAATAHADPVDEEPTGPALLLVADDGVYFMSNGLPQPPPGPDQPAESTVRAVFAEHLGPEQPTHDGDDLLVALPLCQPGEQLIEQLRTAARTGADALVVTLLDDQLAVTAIKTPEAPHLG</sequence>
<keyword evidence="3" id="KW-1185">Reference proteome</keyword>
<dbReference type="EMBL" id="JADPUN010000377">
    <property type="protein sequence ID" value="MBF9134716.1"/>
    <property type="molecule type" value="Genomic_DNA"/>
</dbReference>
<proteinExistence type="predicted"/>
<accession>A0ABS0H8V4</accession>
<feature type="chain" id="PRO_5046070413" evidence="1">
    <location>
        <begin position="27"/>
        <end position="139"/>
    </location>
</feature>
<gene>
    <name evidence="2" type="ORF">I0C86_38170</name>
</gene>
<keyword evidence="1" id="KW-0732">Signal</keyword>
<dbReference type="Proteomes" id="UP000638560">
    <property type="component" value="Unassembled WGS sequence"/>
</dbReference>